<dbReference type="Pfam" id="PF16921">
    <property type="entry name" value="Tex_YqgF"/>
    <property type="match status" value="1"/>
</dbReference>
<evidence type="ECO:0000313" key="3">
    <source>
        <dbReference type="EMBL" id="MBB6062508.1"/>
    </source>
</evidence>
<dbReference type="GO" id="GO:0003735">
    <property type="term" value="F:structural constituent of ribosome"/>
    <property type="evidence" value="ECO:0007669"/>
    <property type="project" value="TreeGrafter"/>
</dbReference>
<dbReference type="AlphaFoldDB" id="A0A841GSD2"/>
<dbReference type="Gene3D" id="3.30.420.140">
    <property type="entry name" value="YqgF/RNase H-like domain"/>
    <property type="match status" value="1"/>
</dbReference>
<dbReference type="InterPro" id="IPR012337">
    <property type="entry name" value="RNaseH-like_sf"/>
</dbReference>
<dbReference type="InterPro" id="IPR003029">
    <property type="entry name" value="S1_domain"/>
</dbReference>
<dbReference type="EMBL" id="JACHEX010000002">
    <property type="protein sequence ID" value="MBB6062508.1"/>
    <property type="molecule type" value="Genomic_DNA"/>
</dbReference>
<dbReference type="PROSITE" id="PS50126">
    <property type="entry name" value="S1"/>
    <property type="match status" value="1"/>
</dbReference>
<dbReference type="GO" id="GO:0006139">
    <property type="term" value="P:nucleobase-containing compound metabolic process"/>
    <property type="evidence" value="ECO:0007669"/>
    <property type="project" value="InterPro"/>
</dbReference>
<dbReference type="SMART" id="SM00316">
    <property type="entry name" value="S1"/>
    <property type="match status" value="1"/>
</dbReference>
<evidence type="ECO:0000313" key="4">
    <source>
        <dbReference type="Proteomes" id="UP000555828"/>
    </source>
</evidence>
<comment type="caution">
    <text evidence="3">The sequence shown here is derived from an EMBL/GenBank/DDBJ whole genome shotgun (WGS) entry which is preliminary data.</text>
</comment>
<gene>
    <name evidence="3" type="ORF">HNP65_000946</name>
</gene>
<evidence type="ECO:0000256" key="1">
    <source>
        <dbReference type="SAM" id="Coils"/>
    </source>
</evidence>
<feature type="coiled-coil region" evidence="1">
    <location>
        <begin position="43"/>
        <end position="88"/>
    </location>
</feature>
<dbReference type="RefSeq" id="WP_184619177.1">
    <property type="nucleotide sequence ID" value="NZ_JACHEX010000002.1"/>
</dbReference>
<dbReference type="PANTHER" id="PTHR10724">
    <property type="entry name" value="30S RIBOSOMAL PROTEIN S1"/>
    <property type="match status" value="1"/>
</dbReference>
<dbReference type="InterPro" id="IPR050437">
    <property type="entry name" value="Ribos_protein_bS1-like"/>
</dbReference>
<dbReference type="SUPFAM" id="SSF47781">
    <property type="entry name" value="RuvA domain 2-like"/>
    <property type="match status" value="2"/>
</dbReference>
<dbReference type="SUPFAM" id="SSF50249">
    <property type="entry name" value="Nucleic acid-binding proteins"/>
    <property type="match status" value="1"/>
</dbReference>
<dbReference type="FunFam" id="1.10.10.650:FF:000001">
    <property type="entry name" value="S1 RNA-binding domain 1"/>
    <property type="match status" value="1"/>
</dbReference>
<dbReference type="Proteomes" id="UP000555828">
    <property type="component" value="Unassembled WGS sequence"/>
</dbReference>
<dbReference type="SMART" id="SM00732">
    <property type="entry name" value="YqgFc"/>
    <property type="match status" value="1"/>
</dbReference>
<dbReference type="InterPro" id="IPR012340">
    <property type="entry name" value="NA-bd_OB-fold"/>
</dbReference>
<dbReference type="FunFam" id="3.30.420.140:FF:000001">
    <property type="entry name" value="RNA-binding transcriptional accessory protein"/>
    <property type="match status" value="1"/>
</dbReference>
<dbReference type="Gene3D" id="1.10.3500.10">
    <property type="entry name" value="Tex N-terminal region-like"/>
    <property type="match status" value="1"/>
</dbReference>
<dbReference type="Pfam" id="PF22706">
    <property type="entry name" value="Tex_central_region"/>
    <property type="match status" value="1"/>
</dbReference>
<dbReference type="InterPro" id="IPR055179">
    <property type="entry name" value="Tex-like_central_region"/>
</dbReference>
<dbReference type="InterPro" id="IPR010994">
    <property type="entry name" value="RuvA_2-like"/>
</dbReference>
<dbReference type="Pfam" id="PF00575">
    <property type="entry name" value="S1"/>
    <property type="match status" value="1"/>
</dbReference>
<dbReference type="SUPFAM" id="SSF53098">
    <property type="entry name" value="Ribonuclease H-like"/>
    <property type="match status" value="1"/>
</dbReference>
<dbReference type="SUPFAM" id="SSF158832">
    <property type="entry name" value="Tex N-terminal region-like"/>
    <property type="match status" value="1"/>
</dbReference>
<dbReference type="PANTHER" id="PTHR10724:SF10">
    <property type="entry name" value="S1 RNA-BINDING DOMAIN-CONTAINING PROTEIN 1"/>
    <property type="match status" value="1"/>
</dbReference>
<name>A0A841GSD2_9BACT</name>
<dbReference type="GO" id="GO:0006412">
    <property type="term" value="P:translation"/>
    <property type="evidence" value="ECO:0007669"/>
    <property type="project" value="TreeGrafter"/>
</dbReference>
<dbReference type="InterPro" id="IPR023319">
    <property type="entry name" value="Tex-like_HTH_dom_sf"/>
</dbReference>
<dbReference type="FunFam" id="1.10.150.310:FF:000002">
    <property type="entry name" value="Putative transcription modulator/accessory protein"/>
    <property type="match status" value="1"/>
</dbReference>
<dbReference type="Pfam" id="PF09371">
    <property type="entry name" value="Tex_N"/>
    <property type="match status" value="1"/>
</dbReference>
<dbReference type="InterPro" id="IPR006641">
    <property type="entry name" value="YqgF/RNaseH-like_dom"/>
</dbReference>
<dbReference type="InterPro" id="IPR032639">
    <property type="entry name" value="Tex_YqgF"/>
</dbReference>
<sequence length="675" mass="78083">MEKLISKKMNLENWQVKNAILLLKENTIHFVARYRKDQTGGLNEEQLREIQNLLHYYEKVEKEKKKILKALEKENKLTIELKKKIENSYDFDELEQIYLPYKKKKKSKADIAIENGLLELHNKLINNPESFEKEIPKYFSKTFDTKDKVIEGLKNIIAQNFSHDENIRKRLEFFMFEYGYLKCTKKVDYKTKYDVYENFSQKIKNLKEYSVLSINRGEKENILKVQIALDDKFKNEIFNLTKLDLKNEIILKGLEMGWKKLFDSIKKRIRNQLTQKAENRAIAIFSKNLKQLLLTPPLKDKRILAIDPGNKTGCKIAVLDENGKFLGKAIIFPTPPHNDIENSEKIVIELIKKFNLNLIVIGNGTASRETQKFIVNTIKKFNLDIKYIFANEAGASVYSVSKIAIEEFPDLDPTIRSAISIGRRVQDPLSEFVKIDPKSLGVGQYQHDVNQKKLEEELNNVTKDVVNMVGVNLNTASAKLLEYVSGITPSLAKKIVKYREKHGKFIERKQLLNIDGLGEKTFEQCAGFLRIIDGKNPLEKSRIHPEQYKIANKIISFNLDNIDIEKLSKELNVGILTLKDIINELKNPGLDPRESLPKPKLFDDILTFEDLRIGLKLQGKVTNITDFGAFIDIGLKESAFLYKKLITRELNINDIVDIEIIDLDQQLRHIKVKLI</sequence>
<dbReference type="Pfam" id="PF17674">
    <property type="entry name" value="HHH_9"/>
    <property type="match status" value="1"/>
</dbReference>
<feature type="domain" description="S1 motif" evidence="2">
    <location>
        <begin position="614"/>
        <end position="675"/>
    </location>
</feature>
<proteinExistence type="predicted"/>
<organism evidence="3 4">
    <name type="scientific">Thermosipho japonicus</name>
    <dbReference type="NCBI Taxonomy" id="90323"/>
    <lineage>
        <taxon>Bacteria</taxon>
        <taxon>Thermotogati</taxon>
        <taxon>Thermotogota</taxon>
        <taxon>Thermotogae</taxon>
        <taxon>Thermotogales</taxon>
        <taxon>Fervidobacteriaceae</taxon>
        <taxon>Thermosipho</taxon>
    </lineage>
</organism>
<dbReference type="Gene3D" id="1.10.10.650">
    <property type="entry name" value="RuvA domain 2-like"/>
    <property type="match status" value="1"/>
</dbReference>
<dbReference type="InterPro" id="IPR037027">
    <property type="entry name" value="YqgF/RNaseH-like_dom_sf"/>
</dbReference>
<keyword evidence="4" id="KW-1185">Reference proteome</keyword>
<keyword evidence="1" id="KW-0175">Coiled coil</keyword>
<dbReference type="InterPro" id="IPR018974">
    <property type="entry name" value="Tex-like_N"/>
</dbReference>
<reference evidence="3 4" key="1">
    <citation type="submission" date="2020-08" db="EMBL/GenBank/DDBJ databases">
        <title>Genomic Encyclopedia of Type Strains, Phase IV (KMG-IV): sequencing the most valuable type-strain genomes for metagenomic binning, comparative biology and taxonomic classification.</title>
        <authorList>
            <person name="Goeker M."/>
        </authorList>
    </citation>
    <scope>NUCLEOTIDE SEQUENCE [LARGE SCALE GENOMIC DNA]</scope>
    <source>
        <strain evidence="3 4">DSM 13481</strain>
    </source>
</reference>
<dbReference type="Gene3D" id="2.40.50.140">
    <property type="entry name" value="Nucleic acid-binding proteins"/>
    <property type="match status" value="1"/>
</dbReference>
<accession>A0A841GSD2</accession>
<dbReference type="InterPro" id="IPR023323">
    <property type="entry name" value="Tex-like_dom_sf"/>
</dbReference>
<protein>
    <recommendedName>
        <fullName evidence="2">S1 motif domain-containing protein</fullName>
    </recommendedName>
</protein>
<dbReference type="GO" id="GO:0003729">
    <property type="term" value="F:mRNA binding"/>
    <property type="evidence" value="ECO:0007669"/>
    <property type="project" value="TreeGrafter"/>
</dbReference>
<evidence type="ECO:0000259" key="2">
    <source>
        <dbReference type="PROSITE" id="PS50126"/>
    </source>
</evidence>
<dbReference type="Gene3D" id="1.10.150.310">
    <property type="entry name" value="Tex RuvX-like domain-like"/>
    <property type="match status" value="1"/>
</dbReference>
<dbReference type="Pfam" id="PF12836">
    <property type="entry name" value="HHH_3"/>
    <property type="match status" value="1"/>
</dbReference>
<dbReference type="InterPro" id="IPR041692">
    <property type="entry name" value="HHH_9"/>
</dbReference>